<reference evidence="2 3" key="1">
    <citation type="submission" date="2024-06" db="EMBL/GenBank/DDBJ databases">
        <title>Complete genome of Phlyctema vagabunda strain 19-DSS-EL-015.</title>
        <authorList>
            <person name="Fiorenzani C."/>
        </authorList>
    </citation>
    <scope>NUCLEOTIDE SEQUENCE [LARGE SCALE GENOMIC DNA]</scope>
    <source>
        <strain evidence="2 3">19-DSS-EL-015</strain>
    </source>
</reference>
<feature type="compositionally biased region" description="Basic residues" evidence="1">
    <location>
        <begin position="54"/>
        <end position="64"/>
    </location>
</feature>
<evidence type="ECO:0000313" key="3">
    <source>
        <dbReference type="Proteomes" id="UP001629113"/>
    </source>
</evidence>
<feature type="region of interest" description="Disordered" evidence="1">
    <location>
        <begin position="47"/>
        <end position="82"/>
    </location>
</feature>
<proteinExistence type="predicted"/>
<comment type="caution">
    <text evidence="2">The sequence shown here is derived from an EMBL/GenBank/DDBJ whole genome shotgun (WGS) entry which is preliminary data.</text>
</comment>
<organism evidence="2 3">
    <name type="scientific">Phlyctema vagabunda</name>
    <dbReference type="NCBI Taxonomy" id="108571"/>
    <lineage>
        <taxon>Eukaryota</taxon>
        <taxon>Fungi</taxon>
        <taxon>Dikarya</taxon>
        <taxon>Ascomycota</taxon>
        <taxon>Pezizomycotina</taxon>
        <taxon>Leotiomycetes</taxon>
        <taxon>Helotiales</taxon>
        <taxon>Dermateaceae</taxon>
        <taxon>Phlyctema</taxon>
    </lineage>
</organism>
<sequence length="260" mass="27577">MERKPKTVFQLDSPFAPAQWPTISDQDQQTILELLCSLLSPIGRHRSEHLIPSKGKRSKKRKFQGAKAKDTSTPVQVKPPPPDISPYVVIGLNSITRHLQLSSPSENSATPETESLNTADSAVEMTGNVLESTEEATAVPSQSPGQTHLAAVFVTHTSLPAILHAHLPPLIANSCSASHSNPVTKLVGLPKGSDGRLCAALGLARVSFVGILDGAPHSKVLLDLVQTQVPDLEPPAAARPTYLPVKVNAVQTTSLVAAKT</sequence>
<evidence type="ECO:0000256" key="1">
    <source>
        <dbReference type="SAM" id="MobiDB-lite"/>
    </source>
</evidence>
<dbReference type="InterPro" id="IPR013241">
    <property type="entry name" value="RNase_P_Pop3"/>
</dbReference>
<dbReference type="EMBL" id="JBFCZG010000004">
    <property type="protein sequence ID" value="KAL3423598.1"/>
    <property type="molecule type" value="Genomic_DNA"/>
</dbReference>
<evidence type="ECO:0000313" key="2">
    <source>
        <dbReference type="EMBL" id="KAL3423598.1"/>
    </source>
</evidence>
<accession>A0ABR4PJV0</accession>
<dbReference type="PANTHER" id="PTHR28272:SF1">
    <property type="entry name" value="RIBONUCLEASES P_MRP PROTEIN SUBUNIT POP3"/>
    <property type="match status" value="1"/>
</dbReference>
<dbReference type="Proteomes" id="UP001629113">
    <property type="component" value="Unassembled WGS sequence"/>
</dbReference>
<name>A0ABR4PJV0_9HELO</name>
<gene>
    <name evidence="2" type="ORF">PVAG01_05345</name>
</gene>
<keyword evidence="3" id="KW-1185">Reference proteome</keyword>
<protein>
    <submittedName>
        <fullName evidence="2">Uncharacterized protein</fullName>
    </submittedName>
</protein>
<dbReference type="PANTHER" id="PTHR28272">
    <property type="entry name" value="RIBONUCLEASES P/MRP PROTEIN SUBUNIT POP3"/>
    <property type="match status" value="1"/>
</dbReference>